<name>A0ABR6ED11_9ACTN</name>
<dbReference type="Pfam" id="PF00891">
    <property type="entry name" value="Methyltransf_2"/>
    <property type="match status" value="1"/>
</dbReference>
<dbReference type="InterPro" id="IPR029063">
    <property type="entry name" value="SAM-dependent_MTases_sf"/>
</dbReference>
<dbReference type="GO" id="GO:0008168">
    <property type="term" value="F:methyltransferase activity"/>
    <property type="evidence" value="ECO:0007669"/>
    <property type="project" value="UniProtKB-KW"/>
</dbReference>
<evidence type="ECO:0000313" key="7">
    <source>
        <dbReference type="Proteomes" id="UP000766698"/>
    </source>
</evidence>
<keyword evidence="7" id="KW-1185">Reference proteome</keyword>
<protein>
    <submittedName>
        <fullName evidence="6">Methyltransferase domain-containing protein</fullName>
    </submittedName>
</protein>
<dbReference type="EMBL" id="WMLF01000050">
    <property type="protein sequence ID" value="MBB1243058.1"/>
    <property type="molecule type" value="Genomic_DNA"/>
</dbReference>
<evidence type="ECO:0000313" key="6">
    <source>
        <dbReference type="EMBL" id="MBB1243058.1"/>
    </source>
</evidence>
<dbReference type="Pfam" id="PF08100">
    <property type="entry name" value="Dimerisation"/>
    <property type="match status" value="1"/>
</dbReference>
<evidence type="ECO:0000259" key="5">
    <source>
        <dbReference type="Pfam" id="PF08100"/>
    </source>
</evidence>
<dbReference type="PIRSF" id="PIRSF005739">
    <property type="entry name" value="O-mtase"/>
    <property type="match status" value="1"/>
</dbReference>
<gene>
    <name evidence="6" type="ORF">GL263_05685</name>
</gene>
<dbReference type="RefSeq" id="WP_182854466.1">
    <property type="nucleotide sequence ID" value="NZ_WMLF01000050.1"/>
</dbReference>
<dbReference type="InterPro" id="IPR036390">
    <property type="entry name" value="WH_DNA-bd_sf"/>
</dbReference>
<dbReference type="InterPro" id="IPR012967">
    <property type="entry name" value="COMT_dimerisation"/>
</dbReference>
<dbReference type="Gene3D" id="3.40.50.150">
    <property type="entry name" value="Vaccinia Virus protein VP39"/>
    <property type="match status" value="1"/>
</dbReference>
<dbReference type="SUPFAM" id="SSF53335">
    <property type="entry name" value="S-adenosyl-L-methionine-dependent methyltransferases"/>
    <property type="match status" value="1"/>
</dbReference>
<dbReference type="Proteomes" id="UP000766698">
    <property type="component" value="Unassembled WGS sequence"/>
</dbReference>
<dbReference type="Gene3D" id="1.10.10.10">
    <property type="entry name" value="Winged helix-like DNA-binding domain superfamily/Winged helix DNA-binding domain"/>
    <property type="match status" value="1"/>
</dbReference>
<dbReference type="GO" id="GO:0032259">
    <property type="term" value="P:methylation"/>
    <property type="evidence" value="ECO:0007669"/>
    <property type="project" value="UniProtKB-KW"/>
</dbReference>
<keyword evidence="2" id="KW-0808">Transferase</keyword>
<dbReference type="InterPro" id="IPR036388">
    <property type="entry name" value="WH-like_DNA-bd_sf"/>
</dbReference>
<dbReference type="CDD" id="cd02440">
    <property type="entry name" value="AdoMet_MTases"/>
    <property type="match status" value="1"/>
</dbReference>
<feature type="domain" description="O-methyltransferase dimerisation" evidence="5">
    <location>
        <begin position="23"/>
        <end position="98"/>
    </location>
</feature>
<proteinExistence type="predicted"/>
<evidence type="ECO:0000256" key="2">
    <source>
        <dbReference type="ARBA" id="ARBA00022679"/>
    </source>
</evidence>
<organism evidence="6 7">
    <name type="scientific">Streptomyces durbertensis</name>
    <dbReference type="NCBI Taxonomy" id="2448886"/>
    <lineage>
        <taxon>Bacteria</taxon>
        <taxon>Bacillati</taxon>
        <taxon>Actinomycetota</taxon>
        <taxon>Actinomycetes</taxon>
        <taxon>Kitasatosporales</taxon>
        <taxon>Streptomycetaceae</taxon>
        <taxon>Streptomyces</taxon>
    </lineage>
</organism>
<keyword evidence="3" id="KW-0949">S-adenosyl-L-methionine</keyword>
<accession>A0ABR6ED11</accession>
<dbReference type="InterPro" id="IPR001077">
    <property type="entry name" value="COMT_C"/>
</dbReference>
<evidence type="ECO:0000256" key="1">
    <source>
        <dbReference type="ARBA" id="ARBA00022603"/>
    </source>
</evidence>
<dbReference type="PANTHER" id="PTHR43712">
    <property type="entry name" value="PUTATIVE (AFU_ORTHOLOGUE AFUA_4G14580)-RELATED"/>
    <property type="match status" value="1"/>
</dbReference>
<keyword evidence="1 6" id="KW-0489">Methyltransferase</keyword>
<dbReference type="PANTHER" id="PTHR43712:SF2">
    <property type="entry name" value="O-METHYLTRANSFERASE CICE"/>
    <property type="match status" value="1"/>
</dbReference>
<dbReference type="InterPro" id="IPR016461">
    <property type="entry name" value="COMT-like"/>
</dbReference>
<feature type="domain" description="O-methyltransferase C-terminal" evidence="4">
    <location>
        <begin position="166"/>
        <end position="326"/>
    </location>
</feature>
<evidence type="ECO:0000256" key="3">
    <source>
        <dbReference type="ARBA" id="ARBA00022691"/>
    </source>
</evidence>
<reference evidence="7" key="1">
    <citation type="journal article" date="2020" name="Syst. Appl. Microbiol.">
        <title>Streptomyces alkaliterrae sp. nov., isolated from an alkaline soil, and emended descriptions of Streptomyces alkaliphilus, Streptomyces calidiresistens and Streptomyces durbertensis.</title>
        <authorList>
            <person name="Swiecimska M."/>
            <person name="Golinska P."/>
            <person name="Nouioui I."/>
            <person name="Wypij M."/>
            <person name="Rai M."/>
            <person name="Sangal V."/>
            <person name="Goodfellow M."/>
        </authorList>
    </citation>
    <scope>NUCLEOTIDE SEQUENCE [LARGE SCALE GENOMIC DNA]</scope>
    <source>
        <strain evidence="7">DSM 104538</strain>
    </source>
</reference>
<evidence type="ECO:0000259" key="4">
    <source>
        <dbReference type="Pfam" id="PF00891"/>
    </source>
</evidence>
<dbReference type="PROSITE" id="PS51683">
    <property type="entry name" value="SAM_OMT_II"/>
    <property type="match status" value="1"/>
</dbReference>
<dbReference type="SUPFAM" id="SSF46785">
    <property type="entry name" value="Winged helix' DNA-binding domain"/>
    <property type="match status" value="1"/>
</dbReference>
<sequence length="344" mass="37305">MPSQSGDFATPEQIIDDLWAPRATQVLLTAVELGLFSHLAAGARTATEVAAAAGSDPRATGRVLDALTALGYLDPGDEGRDGEGGGYELTPLSQRFLVQDSPSYLGDMCRETRLLWDSWSRLTEVVRSGEPVARWEEEADGRKNFPQLVSAWFPMSFGAARAAVAALPESTLAGVNRVLDVAAGSGAWSLAFALARPEVRVTTVDHPEVTEVTRTFTRSFGVADRYEHLTGDIRQVAFGEDYDLVTLGYIVHTEGPEWGRRLIERAYAALRPGGTLLIGDMIPDDDRAGPDIPLVFAATDLLLFSRDGDVFTMSDYHRWLTGAGFRDVTTYDVLAPSPLLVATK</sequence>
<comment type="caution">
    <text evidence="6">The sequence shown here is derived from an EMBL/GenBank/DDBJ whole genome shotgun (WGS) entry which is preliminary data.</text>
</comment>